<dbReference type="PANTHER" id="PTHR36110">
    <property type="entry name" value="RING-CLEAVING DIOXYGENASE MHQE-RELATED"/>
    <property type="match status" value="1"/>
</dbReference>
<dbReference type="SUPFAM" id="SSF54593">
    <property type="entry name" value="Glyoxalase/Bleomycin resistance protein/Dihydroxybiphenyl dioxygenase"/>
    <property type="match status" value="1"/>
</dbReference>
<dbReference type="Gene3D" id="3.10.180.10">
    <property type="entry name" value="2,3-Dihydroxybiphenyl 1,2-Dioxygenase, domain 1"/>
    <property type="match status" value="2"/>
</dbReference>
<gene>
    <name evidence="2" type="ORF">JOD17_002159</name>
</gene>
<dbReference type="RefSeq" id="WP_204697594.1">
    <property type="nucleotide sequence ID" value="NZ_JAFBEC010000006.1"/>
</dbReference>
<comment type="caution">
    <text evidence="2">The sequence shown here is derived from an EMBL/GenBank/DDBJ whole genome shotgun (WGS) entry which is preliminary data.</text>
</comment>
<feature type="domain" description="VOC" evidence="1">
    <location>
        <begin position="153"/>
        <end position="276"/>
    </location>
</feature>
<reference evidence="2 3" key="1">
    <citation type="submission" date="2021-01" db="EMBL/GenBank/DDBJ databases">
        <title>Genomic Encyclopedia of Type Strains, Phase IV (KMG-IV): sequencing the most valuable type-strain genomes for metagenomic binning, comparative biology and taxonomic classification.</title>
        <authorList>
            <person name="Goeker M."/>
        </authorList>
    </citation>
    <scope>NUCLEOTIDE SEQUENCE [LARGE SCALE GENOMIC DNA]</scope>
    <source>
        <strain evidence="2 3">DSM 25540</strain>
    </source>
</reference>
<feature type="domain" description="VOC" evidence="1">
    <location>
        <begin position="5"/>
        <end position="131"/>
    </location>
</feature>
<dbReference type="InterPro" id="IPR029068">
    <property type="entry name" value="Glyas_Bleomycin-R_OHBP_Dase"/>
</dbReference>
<dbReference type="PROSITE" id="PS51819">
    <property type="entry name" value="VOC"/>
    <property type="match status" value="2"/>
</dbReference>
<dbReference type="Proteomes" id="UP000741863">
    <property type="component" value="Unassembled WGS sequence"/>
</dbReference>
<dbReference type="InterPro" id="IPR052537">
    <property type="entry name" value="Extradiol_RC_dioxygenase"/>
</dbReference>
<proteinExistence type="predicted"/>
<sequence>MRLKGLHHISSLSANAEKNLAFYRNILGMNLVKKTVNQENTSNYHLFYADQQGSPGTELTFFEIPNLAAKRDGTNRVSSISLLVPSIESLTFWKDRFTRFQVNHENIQEINGIPSLPFEDPEGHRMVLTPDVHATLDVTNQTDDIPQEQAILGLGPVTLVVQYLEATSQVLTNVLGLTQVRSYEKNNTSVHVFEMSDSGLNGQVHVEQQKDTAKSREGRGSVHHIAFRVETEEELKQWVERLENEGFQTSGFVDRYYFRSLYFREPNGILYELATDGPGFDIDEDLASLGKKLSLPSFLEPDRKEIEAKLKPLRT</sequence>
<evidence type="ECO:0000259" key="1">
    <source>
        <dbReference type="PROSITE" id="PS51819"/>
    </source>
</evidence>
<keyword evidence="3" id="KW-1185">Reference proteome</keyword>
<dbReference type="EMBL" id="JAFBEC010000006">
    <property type="protein sequence ID" value="MBM7633065.1"/>
    <property type="molecule type" value="Genomic_DNA"/>
</dbReference>
<evidence type="ECO:0000313" key="2">
    <source>
        <dbReference type="EMBL" id="MBM7633065.1"/>
    </source>
</evidence>
<dbReference type="InterPro" id="IPR004360">
    <property type="entry name" value="Glyas_Fos-R_dOase_dom"/>
</dbReference>
<protein>
    <submittedName>
        <fullName evidence="2">Glyoxalase family protein</fullName>
    </submittedName>
</protein>
<organism evidence="2 3">
    <name type="scientific">Geomicrobium sediminis</name>
    <dbReference type="NCBI Taxonomy" id="1347788"/>
    <lineage>
        <taxon>Bacteria</taxon>
        <taxon>Bacillati</taxon>
        <taxon>Bacillota</taxon>
        <taxon>Bacilli</taxon>
        <taxon>Bacillales</taxon>
        <taxon>Geomicrobium</taxon>
    </lineage>
</organism>
<dbReference type="Pfam" id="PF00903">
    <property type="entry name" value="Glyoxalase"/>
    <property type="match status" value="2"/>
</dbReference>
<accession>A0ABS2PCA2</accession>
<dbReference type="PANTHER" id="PTHR36110:SF4">
    <property type="entry name" value="RING-CLEAVING DIOXYGENASE MHQA-RELATED"/>
    <property type="match status" value="1"/>
</dbReference>
<dbReference type="InterPro" id="IPR037523">
    <property type="entry name" value="VOC_core"/>
</dbReference>
<dbReference type="CDD" id="cd08347">
    <property type="entry name" value="PcpA_C_like"/>
    <property type="match status" value="1"/>
</dbReference>
<evidence type="ECO:0000313" key="3">
    <source>
        <dbReference type="Proteomes" id="UP000741863"/>
    </source>
</evidence>
<name>A0ABS2PCA2_9BACL</name>